<dbReference type="RefSeq" id="WP_396681493.1">
    <property type="nucleotide sequence ID" value="NZ_JBIRPU010000013.1"/>
</dbReference>
<accession>A0ABW7SMC4</accession>
<proteinExistence type="predicted"/>
<name>A0ABW7SMC4_9ACTN</name>
<evidence type="ECO:0000313" key="1">
    <source>
        <dbReference type="EMBL" id="MFI0794834.1"/>
    </source>
</evidence>
<keyword evidence="2" id="KW-1185">Reference proteome</keyword>
<gene>
    <name evidence="1" type="ORF">ACH4OY_19415</name>
</gene>
<dbReference type="SUPFAM" id="SSF52833">
    <property type="entry name" value="Thioredoxin-like"/>
    <property type="match status" value="1"/>
</dbReference>
<dbReference type="Gene3D" id="3.40.30.10">
    <property type="entry name" value="Glutaredoxin"/>
    <property type="match status" value="1"/>
</dbReference>
<organism evidence="1 2">
    <name type="scientific">Micromonospora rubida</name>
    <dbReference type="NCBI Taxonomy" id="2697657"/>
    <lineage>
        <taxon>Bacteria</taxon>
        <taxon>Bacillati</taxon>
        <taxon>Actinomycetota</taxon>
        <taxon>Actinomycetes</taxon>
        <taxon>Micromonosporales</taxon>
        <taxon>Micromonosporaceae</taxon>
        <taxon>Micromonospora</taxon>
    </lineage>
</organism>
<evidence type="ECO:0000313" key="2">
    <source>
        <dbReference type="Proteomes" id="UP001611075"/>
    </source>
</evidence>
<sequence>MPVLVAALTLVGLIATVNLLLSMGIIKRLREHTELLANLGGGPASLVAGEAVGEFSTVTVDDRPLDRESLTGETVVGFFSPTCQPCKEKLPTFIDYARNRTGGDRRALAVVVGDAEQAEDFVSRLSPVVRVVLENPDGPMSLAFKTRAFPTVLAVAPDDDGRLVVTDDHFALDQPAALV</sequence>
<dbReference type="EMBL" id="JBIRPU010000013">
    <property type="protein sequence ID" value="MFI0794834.1"/>
    <property type="molecule type" value="Genomic_DNA"/>
</dbReference>
<dbReference type="Proteomes" id="UP001611075">
    <property type="component" value="Unassembled WGS sequence"/>
</dbReference>
<dbReference type="InterPro" id="IPR036249">
    <property type="entry name" value="Thioredoxin-like_sf"/>
</dbReference>
<reference evidence="1 2" key="1">
    <citation type="submission" date="2024-10" db="EMBL/GenBank/DDBJ databases">
        <title>The Natural Products Discovery Center: Release of the First 8490 Sequenced Strains for Exploring Actinobacteria Biosynthetic Diversity.</title>
        <authorList>
            <person name="Kalkreuter E."/>
            <person name="Kautsar S.A."/>
            <person name="Yang D."/>
            <person name="Bader C.D."/>
            <person name="Teijaro C.N."/>
            <person name="Fluegel L."/>
            <person name="Davis C.M."/>
            <person name="Simpson J.R."/>
            <person name="Lauterbach L."/>
            <person name="Steele A.D."/>
            <person name="Gui C."/>
            <person name="Meng S."/>
            <person name="Li G."/>
            <person name="Viehrig K."/>
            <person name="Ye F."/>
            <person name="Su P."/>
            <person name="Kiefer A.F."/>
            <person name="Nichols A."/>
            <person name="Cepeda A.J."/>
            <person name="Yan W."/>
            <person name="Fan B."/>
            <person name="Jiang Y."/>
            <person name="Adhikari A."/>
            <person name="Zheng C.-J."/>
            <person name="Schuster L."/>
            <person name="Cowan T.M."/>
            <person name="Smanski M.J."/>
            <person name="Chevrette M.G."/>
            <person name="De Carvalho L.P.S."/>
            <person name="Shen B."/>
        </authorList>
    </citation>
    <scope>NUCLEOTIDE SEQUENCE [LARGE SCALE GENOMIC DNA]</scope>
    <source>
        <strain evidence="1 2">NPDC021253</strain>
    </source>
</reference>
<comment type="caution">
    <text evidence="1">The sequence shown here is derived from an EMBL/GenBank/DDBJ whole genome shotgun (WGS) entry which is preliminary data.</text>
</comment>
<protein>
    <submittedName>
        <fullName evidence="1">TlpA family protein disulfide reductase</fullName>
    </submittedName>
</protein>